<evidence type="ECO:0000256" key="1">
    <source>
        <dbReference type="SAM" id="MobiDB-lite"/>
    </source>
</evidence>
<feature type="region of interest" description="Disordered" evidence="1">
    <location>
        <begin position="20"/>
        <end position="43"/>
    </location>
</feature>
<feature type="non-terminal residue" evidence="2">
    <location>
        <position position="1"/>
    </location>
</feature>
<evidence type="ECO:0000313" key="2">
    <source>
        <dbReference type="EMBL" id="PKI03912.1"/>
    </source>
</evidence>
<sequence>IETKLIEEVKRLDQKLAEEQAARTRADEQAHSAQKKSDDEICNLKDDLAKARRETEEL</sequence>
<proteinExistence type="predicted"/>
<dbReference type="Proteomes" id="UP000233551">
    <property type="component" value="Unassembled WGS sequence"/>
</dbReference>
<name>A0A2I0H8A5_PUNGR</name>
<gene>
    <name evidence="2" type="ORF">CRG98_049629</name>
</gene>
<protein>
    <submittedName>
        <fullName evidence="2">Uncharacterized protein</fullName>
    </submittedName>
</protein>
<comment type="caution">
    <text evidence="2">The sequence shown here is derived from an EMBL/GenBank/DDBJ whole genome shotgun (WGS) entry which is preliminary data.</text>
</comment>
<accession>A0A2I0H8A5</accession>
<feature type="non-terminal residue" evidence="2">
    <location>
        <position position="58"/>
    </location>
</feature>
<reference evidence="2 3" key="1">
    <citation type="submission" date="2017-11" db="EMBL/GenBank/DDBJ databases">
        <title>De-novo sequencing of pomegranate (Punica granatum L.) genome.</title>
        <authorList>
            <person name="Akparov Z."/>
            <person name="Amiraslanov A."/>
            <person name="Hajiyeva S."/>
            <person name="Abbasov M."/>
            <person name="Kaur K."/>
            <person name="Hamwieh A."/>
            <person name="Solovyev V."/>
            <person name="Salamov A."/>
            <person name="Braich B."/>
            <person name="Kosarev P."/>
            <person name="Mahmoud A."/>
            <person name="Hajiyev E."/>
            <person name="Babayeva S."/>
            <person name="Izzatullayeva V."/>
            <person name="Mammadov A."/>
            <person name="Mammadov A."/>
            <person name="Sharifova S."/>
            <person name="Ojaghi J."/>
            <person name="Eynullazada K."/>
            <person name="Bayramov B."/>
            <person name="Abdulazimova A."/>
            <person name="Shahmuradov I."/>
        </authorList>
    </citation>
    <scope>NUCLEOTIDE SEQUENCE [LARGE SCALE GENOMIC DNA]</scope>
    <source>
        <strain evidence="3">cv. AG2017</strain>
        <tissue evidence="2">Leaf</tissue>
    </source>
</reference>
<evidence type="ECO:0000313" key="3">
    <source>
        <dbReference type="Proteomes" id="UP000233551"/>
    </source>
</evidence>
<keyword evidence="3" id="KW-1185">Reference proteome</keyword>
<dbReference type="EMBL" id="PGOL01041518">
    <property type="protein sequence ID" value="PKI03912.1"/>
    <property type="molecule type" value="Genomic_DNA"/>
</dbReference>
<organism evidence="2 3">
    <name type="scientific">Punica granatum</name>
    <name type="common">Pomegranate</name>
    <dbReference type="NCBI Taxonomy" id="22663"/>
    <lineage>
        <taxon>Eukaryota</taxon>
        <taxon>Viridiplantae</taxon>
        <taxon>Streptophyta</taxon>
        <taxon>Embryophyta</taxon>
        <taxon>Tracheophyta</taxon>
        <taxon>Spermatophyta</taxon>
        <taxon>Magnoliopsida</taxon>
        <taxon>eudicotyledons</taxon>
        <taxon>Gunneridae</taxon>
        <taxon>Pentapetalae</taxon>
        <taxon>rosids</taxon>
        <taxon>malvids</taxon>
        <taxon>Myrtales</taxon>
        <taxon>Lythraceae</taxon>
        <taxon>Punica</taxon>
    </lineage>
</organism>
<dbReference type="AlphaFoldDB" id="A0A2I0H8A5"/>